<dbReference type="EnsemblPlants" id="AET2Gv20905100.4">
    <property type="protein sequence ID" value="AET2Gv20905100.4"/>
    <property type="gene ID" value="AET2Gv20905100"/>
</dbReference>
<accession>A0A453CNE4</accession>
<feature type="compositionally biased region" description="Low complexity" evidence="1">
    <location>
        <begin position="46"/>
        <end position="63"/>
    </location>
</feature>
<reference evidence="2" key="5">
    <citation type="journal article" date="2021" name="G3 (Bethesda)">
        <title>Aegilops tauschii genome assembly Aet v5.0 features greater sequence contiguity and improved annotation.</title>
        <authorList>
            <person name="Wang L."/>
            <person name="Zhu T."/>
            <person name="Rodriguez J.C."/>
            <person name="Deal K.R."/>
            <person name="Dubcovsky J."/>
            <person name="McGuire P.E."/>
            <person name="Lux T."/>
            <person name="Spannagl M."/>
            <person name="Mayer K.F.X."/>
            <person name="Baldrich P."/>
            <person name="Meyers B.C."/>
            <person name="Huo N."/>
            <person name="Gu Y.Q."/>
            <person name="Zhou H."/>
            <person name="Devos K.M."/>
            <person name="Bennetzen J.L."/>
            <person name="Unver T."/>
            <person name="Budak H."/>
            <person name="Gulick P.J."/>
            <person name="Galiba G."/>
            <person name="Kalapos B."/>
            <person name="Nelson D.R."/>
            <person name="Li P."/>
            <person name="You F.M."/>
            <person name="Luo M.C."/>
            <person name="Dvorak J."/>
        </authorList>
    </citation>
    <scope>NUCLEOTIDE SEQUENCE [LARGE SCALE GENOMIC DNA]</scope>
    <source>
        <strain evidence="2">cv. AL8/78</strain>
    </source>
</reference>
<feature type="region of interest" description="Disordered" evidence="1">
    <location>
        <begin position="18"/>
        <end position="99"/>
    </location>
</feature>
<reference evidence="3" key="1">
    <citation type="journal article" date="2014" name="Science">
        <title>Ancient hybridizations among the ancestral genomes of bread wheat.</title>
        <authorList>
            <consortium name="International Wheat Genome Sequencing Consortium,"/>
            <person name="Marcussen T."/>
            <person name="Sandve S.R."/>
            <person name="Heier L."/>
            <person name="Spannagl M."/>
            <person name="Pfeifer M."/>
            <person name="Jakobsen K.S."/>
            <person name="Wulff B.B."/>
            <person name="Steuernagel B."/>
            <person name="Mayer K.F."/>
            <person name="Olsen O.A."/>
        </authorList>
    </citation>
    <scope>NUCLEOTIDE SEQUENCE [LARGE SCALE GENOMIC DNA]</scope>
    <source>
        <strain evidence="3">cv. AL8/78</strain>
    </source>
</reference>
<evidence type="ECO:0000256" key="1">
    <source>
        <dbReference type="SAM" id="MobiDB-lite"/>
    </source>
</evidence>
<dbReference type="AlphaFoldDB" id="A0A453CNE4"/>
<keyword evidence="3" id="KW-1185">Reference proteome</keyword>
<proteinExistence type="predicted"/>
<dbReference type="Proteomes" id="UP000015105">
    <property type="component" value="Chromosome 2D"/>
</dbReference>
<protein>
    <submittedName>
        <fullName evidence="2">Uncharacterized protein</fullName>
    </submittedName>
</protein>
<organism evidence="2 3">
    <name type="scientific">Aegilops tauschii subsp. strangulata</name>
    <name type="common">Goatgrass</name>
    <dbReference type="NCBI Taxonomy" id="200361"/>
    <lineage>
        <taxon>Eukaryota</taxon>
        <taxon>Viridiplantae</taxon>
        <taxon>Streptophyta</taxon>
        <taxon>Embryophyta</taxon>
        <taxon>Tracheophyta</taxon>
        <taxon>Spermatophyta</taxon>
        <taxon>Magnoliopsida</taxon>
        <taxon>Liliopsida</taxon>
        <taxon>Poales</taxon>
        <taxon>Poaceae</taxon>
        <taxon>BOP clade</taxon>
        <taxon>Pooideae</taxon>
        <taxon>Triticodae</taxon>
        <taxon>Triticeae</taxon>
        <taxon>Triticinae</taxon>
        <taxon>Aegilops</taxon>
    </lineage>
</organism>
<evidence type="ECO:0000313" key="2">
    <source>
        <dbReference type="EnsemblPlants" id="AET2Gv20905100.4"/>
    </source>
</evidence>
<reference evidence="2" key="4">
    <citation type="submission" date="2019-03" db="UniProtKB">
        <authorList>
            <consortium name="EnsemblPlants"/>
        </authorList>
    </citation>
    <scope>IDENTIFICATION</scope>
</reference>
<reference evidence="3" key="2">
    <citation type="journal article" date="2017" name="Nat. Plants">
        <title>The Aegilops tauschii genome reveals multiple impacts of transposons.</title>
        <authorList>
            <person name="Zhao G."/>
            <person name="Zou C."/>
            <person name="Li K."/>
            <person name="Wang K."/>
            <person name="Li T."/>
            <person name="Gao L."/>
            <person name="Zhang X."/>
            <person name="Wang H."/>
            <person name="Yang Z."/>
            <person name="Liu X."/>
            <person name="Jiang W."/>
            <person name="Mao L."/>
            <person name="Kong X."/>
            <person name="Jiao Y."/>
            <person name="Jia J."/>
        </authorList>
    </citation>
    <scope>NUCLEOTIDE SEQUENCE [LARGE SCALE GENOMIC DNA]</scope>
    <source>
        <strain evidence="3">cv. AL8/78</strain>
    </source>
</reference>
<reference evidence="2" key="3">
    <citation type="journal article" date="2017" name="Nature">
        <title>Genome sequence of the progenitor of the wheat D genome Aegilops tauschii.</title>
        <authorList>
            <person name="Luo M.C."/>
            <person name="Gu Y.Q."/>
            <person name="Puiu D."/>
            <person name="Wang H."/>
            <person name="Twardziok S.O."/>
            <person name="Deal K.R."/>
            <person name="Huo N."/>
            <person name="Zhu T."/>
            <person name="Wang L."/>
            <person name="Wang Y."/>
            <person name="McGuire P.E."/>
            <person name="Liu S."/>
            <person name="Long H."/>
            <person name="Ramasamy R.K."/>
            <person name="Rodriguez J.C."/>
            <person name="Van S.L."/>
            <person name="Yuan L."/>
            <person name="Wang Z."/>
            <person name="Xia Z."/>
            <person name="Xiao L."/>
            <person name="Anderson O.D."/>
            <person name="Ouyang S."/>
            <person name="Liang Y."/>
            <person name="Zimin A.V."/>
            <person name="Pertea G."/>
            <person name="Qi P."/>
            <person name="Bennetzen J.L."/>
            <person name="Dai X."/>
            <person name="Dawson M.W."/>
            <person name="Muller H.G."/>
            <person name="Kugler K."/>
            <person name="Rivarola-Duarte L."/>
            <person name="Spannagl M."/>
            <person name="Mayer K.F.X."/>
            <person name="Lu F.H."/>
            <person name="Bevan M.W."/>
            <person name="Leroy P."/>
            <person name="Li P."/>
            <person name="You F.M."/>
            <person name="Sun Q."/>
            <person name="Liu Z."/>
            <person name="Lyons E."/>
            <person name="Wicker T."/>
            <person name="Salzberg S.L."/>
            <person name="Devos K.M."/>
            <person name="Dvorak J."/>
        </authorList>
    </citation>
    <scope>NUCLEOTIDE SEQUENCE [LARGE SCALE GENOMIC DNA]</scope>
    <source>
        <strain evidence="2">cv. AL8/78</strain>
    </source>
</reference>
<dbReference type="Gramene" id="AET2Gv20905100.4">
    <property type="protein sequence ID" value="AET2Gv20905100.4"/>
    <property type="gene ID" value="AET2Gv20905100"/>
</dbReference>
<evidence type="ECO:0000313" key="3">
    <source>
        <dbReference type="Proteomes" id="UP000015105"/>
    </source>
</evidence>
<sequence>FVRSAAATPRLLLQYPQPCRVVNQPTPTHRRSPAPASHTNMELRLRAPASPASASPRGTSVSPSPRPHPRLPSQPIQKRLSGSAVSVSRRGTAARSSPCSALMTASYKYGNLTRRSALLHFRFRLRQPLCPPAVTGRTR</sequence>
<name>A0A453CNE4_AEGTS</name>